<keyword evidence="4" id="KW-1185">Reference proteome</keyword>
<dbReference type="InterPro" id="IPR036366">
    <property type="entry name" value="PGBDSf"/>
</dbReference>
<accession>A0A0F7FXL8</accession>
<dbReference type="SUPFAM" id="SSF47090">
    <property type="entry name" value="PGBD-like"/>
    <property type="match status" value="2"/>
</dbReference>
<feature type="signal peptide" evidence="1">
    <location>
        <begin position="1"/>
        <end position="32"/>
    </location>
</feature>
<keyword evidence="1" id="KW-0732">Signal</keyword>
<proteinExistence type="predicted"/>
<dbReference type="Gene3D" id="1.10.101.10">
    <property type="entry name" value="PGBD-like superfamily/PGBD"/>
    <property type="match status" value="2"/>
</dbReference>
<dbReference type="EMBL" id="CP009922">
    <property type="protein sequence ID" value="AKG45192.1"/>
    <property type="molecule type" value="Genomic_DNA"/>
</dbReference>
<dbReference type="STRING" id="408015.SXIM_38080"/>
<evidence type="ECO:0000256" key="1">
    <source>
        <dbReference type="SAM" id="SignalP"/>
    </source>
</evidence>
<name>A0A0F7FXL8_9ACTN</name>
<reference evidence="3" key="1">
    <citation type="submission" date="2019-08" db="EMBL/GenBank/DDBJ databases">
        <title>Complete genome sequence of a mangrove-derived Streptomyces xiamenensis.</title>
        <authorList>
            <person name="Xu J."/>
        </authorList>
    </citation>
    <scope>NUCLEOTIDE SEQUENCE</scope>
    <source>
        <strain evidence="3">318</strain>
    </source>
</reference>
<gene>
    <name evidence="3" type="ORF">SXIM_38080</name>
</gene>
<dbReference type="AlphaFoldDB" id="A0A0F7FXL8"/>
<feature type="domain" description="Peptidoglycan binding-like" evidence="2">
    <location>
        <begin position="59"/>
        <end position="116"/>
    </location>
</feature>
<organism evidence="3 4">
    <name type="scientific">Streptomyces xiamenensis</name>
    <dbReference type="NCBI Taxonomy" id="408015"/>
    <lineage>
        <taxon>Bacteria</taxon>
        <taxon>Bacillati</taxon>
        <taxon>Actinomycetota</taxon>
        <taxon>Actinomycetes</taxon>
        <taxon>Kitasatosporales</taxon>
        <taxon>Streptomycetaceae</taxon>
        <taxon>Streptomyces</taxon>
    </lineage>
</organism>
<evidence type="ECO:0000259" key="2">
    <source>
        <dbReference type="Pfam" id="PF01471"/>
    </source>
</evidence>
<evidence type="ECO:0000313" key="4">
    <source>
        <dbReference type="Proteomes" id="UP000034034"/>
    </source>
</evidence>
<dbReference type="RefSeq" id="WP_046724731.1">
    <property type="nucleotide sequence ID" value="NZ_CP009922.3"/>
</dbReference>
<dbReference type="InterPro" id="IPR002477">
    <property type="entry name" value="Peptidoglycan-bd-like"/>
</dbReference>
<feature type="chain" id="PRO_5002515817" evidence="1">
    <location>
        <begin position="33"/>
        <end position="150"/>
    </location>
</feature>
<dbReference type="Pfam" id="PF01471">
    <property type="entry name" value="PG_binding_1"/>
    <property type="match status" value="1"/>
</dbReference>
<evidence type="ECO:0000313" key="3">
    <source>
        <dbReference type="EMBL" id="AKG45192.1"/>
    </source>
</evidence>
<dbReference type="KEGG" id="sxi:SXIM_38080"/>
<sequence length="150" mass="15615">MRSKSMARTLVTATVICAVGAAGLVTTGTAAAAPSGKQQAAASESVAPLAVVNLGLTSAEAQKVQRWLRTYFNYTGAIDGQLGTESWKAMQRFLRQQAGYTDAIDGIVGPNTIRALQYWLRQANGYTGAIDGIAGAGTQAAFKRFANGLG</sequence>
<dbReference type="Proteomes" id="UP000034034">
    <property type="component" value="Chromosome"/>
</dbReference>
<dbReference type="InterPro" id="IPR036365">
    <property type="entry name" value="PGBD-like_sf"/>
</dbReference>
<dbReference type="PATRIC" id="fig|408015.6.peg.3858"/>
<dbReference type="HOGENOM" id="CLU_146102_0_0_11"/>
<protein>
    <submittedName>
        <fullName evidence="3">Lysin</fullName>
    </submittedName>
</protein>